<dbReference type="PANTHER" id="PTHR14200:SF11">
    <property type="entry name" value="CYTOCHROME C OXIDASE SUBUNIT 5A, MITOCHONDRIAL"/>
    <property type="match status" value="1"/>
</dbReference>
<keyword evidence="4 13" id="KW-0349">Heme</keyword>
<dbReference type="Pfam" id="PF02284">
    <property type="entry name" value="COX5A"/>
    <property type="match status" value="1"/>
</dbReference>
<keyword evidence="7 13" id="KW-0809">Transit peptide</keyword>
<dbReference type="AlphaFoldDB" id="A0A4P9ZN74"/>
<evidence type="ECO:0000313" key="15">
    <source>
        <dbReference type="Proteomes" id="UP000268162"/>
    </source>
</evidence>
<dbReference type="GO" id="GO:0006123">
    <property type="term" value="P:mitochondrial electron transport, cytochrome c to oxygen"/>
    <property type="evidence" value="ECO:0007669"/>
    <property type="project" value="UniProtKB-UniRule"/>
</dbReference>
<keyword evidence="6 13" id="KW-0999">Mitochondrion inner membrane</keyword>
<proteinExistence type="inferred from homology"/>
<reference evidence="15" key="1">
    <citation type="journal article" date="2018" name="Nat. Microbiol.">
        <title>Leveraging single-cell genomics to expand the fungal tree of life.</title>
        <authorList>
            <person name="Ahrendt S.R."/>
            <person name="Quandt C.A."/>
            <person name="Ciobanu D."/>
            <person name="Clum A."/>
            <person name="Salamov A."/>
            <person name="Andreopoulos B."/>
            <person name="Cheng J.F."/>
            <person name="Woyke T."/>
            <person name="Pelin A."/>
            <person name="Henrissat B."/>
            <person name="Reynolds N.K."/>
            <person name="Benny G.L."/>
            <person name="Smith M.E."/>
            <person name="James T.Y."/>
            <person name="Grigoriev I.V."/>
        </authorList>
    </citation>
    <scope>NUCLEOTIDE SEQUENCE [LARGE SCALE GENOMIC DNA]</scope>
    <source>
        <strain evidence="15">RSA 468</strain>
    </source>
</reference>
<dbReference type="CDD" id="cd00923">
    <property type="entry name" value="Cyt_c_Oxidase_Va"/>
    <property type="match status" value="1"/>
</dbReference>
<dbReference type="GO" id="GO:0046872">
    <property type="term" value="F:metal ion binding"/>
    <property type="evidence" value="ECO:0007669"/>
    <property type="project" value="UniProtKB-UniRule"/>
</dbReference>
<comment type="function">
    <text evidence="13">Component of the cytochrome c oxidase, the last enzyme in the mitochondrial electron transport chain which drives oxidative phosphorylation. The respiratory chain contains 3 multisubunit complexes succinate dehydrogenase (complex II, CII), ubiquinol-cytochrome c oxidoreductase (cytochrome b-c1 complex, complex III, CIII) and cytochrome c oxidase (complex IV, CIV), that cooperate to transfer electrons derived from NADH and succinate to molecular oxygen, creating an electrochemical gradient over the inner membrane that drives transmembrane transport and the ATP synthase. Cytochrome c oxidase is the component of the respiratory chain that catalyzes the reduction of oxygen to water. Electrons originating from reduced cytochrome c in the intermembrane space (IMS) are transferred via the dinuclear copper A center (CU(A)) of subunit 2 and heme A of subunit 1 to the active site in subunit 1, a binuclear center (BNC) formed by heme A3 and copper B (CU(B)). The BNC reduces molecular oxygen to 2 water molecules using 4 electrons from cytochrome c in the IMS and 4 protons from the mitochondrial matrix.</text>
</comment>
<dbReference type="InterPro" id="IPR003204">
    <property type="entry name" value="Cyt_c_oxidase_su5A/6"/>
</dbReference>
<evidence type="ECO:0000256" key="13">
    <source>
        <dbReference type="RuleBase" id="RU368103"/>
    </source>
</evidence>
<dbReference type="STRING" id="215637.A0A4P9ZN74"/>
<evidence type="ECO:0000256" key="10">
    <source>
        <dbReference type="ARBA" id="ARBA00023136"/>
    </source>
</evidence>
<organism evidence="14 15">
    <name type="scientific">Dimargaris cristalligena</name>
    <dbReference type="NCBI Taxonomy" id="215637"/>
    <lineage>
        <taxon>Eukaryota</taxon>
        <taxon>Fungi</taxon>
        <taxon>Fungi incertae sedis</taxon>
        <taxon>Zoopagomycota</taxon>
        <taxon>Kickxellomycotina</taxon>
        <taxon>Dimargaritomycetes</taxon>
        <taxon>Dimargaritales</taxon>
        <taxon>Dimargaritaceae</taxon>
        <taxon>Dimargaris</taxon>
    </lineage>
</organism>
<dbReference type="Gene3D" id="1.25.40.40">
    <property type="entry name" value="Cytochrome c oxidase, subunit Va/VI"/>
    <property type="match status" value="1"/>
</dbReference>
<comment type="pathway">
    <text evidence="2 13">Energy metabolism; oxidative phosphorylation.</text>
</comment>
<evidence type="ECO:0000256" key="3">
    <source>
        <dbReference type="ARBA" id="ARBA00007972"/>
    </source>
</evidence>
<feature type="non-terminal residue" evidence="14">
    <location>
        <position position="1"/>
    </location>
</feature>
<dbReference type="PANTHER" id="PTHR14200">
    <property type="entry name" value="CYTOCHROME C OXIDASE POLYPEPTIDE"/>
    <property type="match status" value="1"/>
</dbReference>
<evidence type="ECO:0000256" key="4">
    <source>
        <dbReference type="ARBA" id="ARBA00022617"/>
    </source>
</evidence>
<dbReference type="InterPro" id="IPR036545">
    <property type="entry name" value="Cyt_c_oxidase_su5A/6_sf"/>
</dbReference>
<comment type="subunit">
    <text evidence="13">Component of the cytochrome c oxidase (complex IV, CIV), a multisubunit enzyme composed of a catalytic core of 3 subunits and several supernumerary subunits.</text>
</comment>
<keyword evidence="8 13" id="KW-0408">Iron</keyword>
<evidence type="ECO:0000313" key="14">
    <source>
        <dbReference type="EMBL" id="RKP34854.1"/>
    </source>
</evidence>
<evidence type="ECO:0000256" key="7">
    <source>
        <dbReference type="ARBA" id="ARBA00022946"/>
    </source>
</evidence>
<comment type="subcellular location">
    <subcellularLocation>
        <location evidence="1 13">Mitochondrion inner membrane</location>
        <topology evidence="1 13">Peripheral membrane protein</topology>
        <orientation evidence="1 13">Matrix side</orientation>
    </subcellularLocation>
</comment>
<evidence type="ECO:0000256" key="11">
    <source>
        <dbReference type="ARBA" id="ARBA00070174"/>
    </source>
</evidence>
<protein>
    <recommendedName>
        <fullName evidence="11 13">Cytochrome c oxidase subunit 6, mitochondrial</fullName>
    </recommendedName>
    <alternativeName>
        <fullName evidence="12 13">Cytochrome c oxidase polypeptide VI</fullName>
    </alternativeName>
</protein>
<comment type="similarity">
    <text evidence="3 13">Belongs to the cytochrome c oxidase subunit 5A family.</text>
</comment>
<dbReference type="GO" id="GO:0045277">
    <property type="term" value="C:respiratory chain complex IV"/>
    <property type="evidence" value="ECO:0007669"/>
    <property type="project" value="UniProtKB-UniRule"/>
</dbReference>
<keyword evidence="9 13" id="KW-0496">Mitochondrion</keyword>
<dbReference type="SUPFAM" id="SSF48479">
    <property type="entry name" value="Cytochrome c oxidase subunit E"/>
    <property type="match status" value="1"/>
</dbReference>
<evidence type="ECO:0000256" key="2">
    <source>
        <dbReference type="ARBA" id="ARBA00004673"/>
    </source>
</evidence>
<dbReference type="GO" id="GO:0005743">
    <property type="term" value="C:mitochondrial inner membrane"/>
    <property type="evidence" value="ECO:0007669"/>
    <property type="project" value="UniProtKB-SubCell"/>
</dbReference>
<name>A0A4P9ZN74_9FUNG</name>
<evidence type="ECO:0000256" key="5">
    <source>
        <dbReference type="ARBA" id="ARBA00022723"/>
    </source>
</evidence>
<evidence type="ECO:0000256" key="8">
    <source>
        <dbReference type="ARBA" id="ARBA00023004"/>
    </source>
</evidence>
<dbReference type="Proteomes" id="UP000268162">
    <property type="component" value="Unassembled WGS sequence"/>
</dbReference>
<evidence type="ECO:0000256" key="9">
    <source>
        <dbReference type="ARBA" id="ARBA00023128"/>
    </source>
</evidence>
<keyword evidence="10 13" id="KW-0472">Membrane</keyword>
<dbReference type="FunFam" id="1.25.40.40:FF:000001">
    <property type="entry name" value="Cytochrome c oxidase subunit VI"/>
    <property type="match status" value="1"/>
</dbReference>
<accession>A0A4P9ZN74</accession>
<evidence type="ECO:0000256" key="12">
    <source>
        <dbReference type="ARBA" id="ARBA00082700"/>
    </source>
</evidence>
<evidence type="ECO:0000256" key="6">
    <source>
        <dbReference type="ARBA" id="ARBA00022792"/>
    </source>
</evidence>
<evidence type="ECO:0000256" key="1">
    <source>
        <dbReference type="ARBA" id="ARBA00004443"/>
    </source>
</evidence>
<dbReference type="UniPathway" id="UPA00705"/>
<keyword evidence="5 13" id="KW-0479">Metal-binding</keyword>
<keyword evidence="15" id="KW-1185">Reference proteome</keyword>
<gene>
    <name evidence="14" type="ORF">BJ085DRAFT_14641</name>
</gene>
<sequence length="104" mass="12164">SAHEEESFEAFNERYVKFFEGVDEQFELQRGLNNCFSYDLVPSPEVIEAAFKAARRVNDFTVPTRIFEALKEKVENESQYQQYLEVLKPLKEELGAMTKEELGF</sequence>
<dbReference type="EMBL" id="ML003045">
    <property type="protein sequence ID" value="RKP34854.1"/>
    <property type="molecule type" value="Genomic_DNA"/>
</dbReference>